<dbReference type="AlphaFoldDB" id="A0P4E6"/>
<dbReference type="GeneID" id="68850171"/>
<name>A0P4E6_ROSAI</name>
<dbReference type="EMBL" id="AAUW01000047">
    <property type="protein sequence ID" value="EAV40097.1"/>
    <property type="molecule type" value="Genomic_DNA"/>
</dbReference>
<dbReference type="eggNOG" id="ENOG5033F51">
    <property type="taxonomic scope" value="Bacteria"/>
</dbReference>
<reference evidence="2 3" key="1">
    <citation type="submission" date="2006-05" db="EMBL/GenBank/DDBJ databases">
        <authorList>
            <person name="King G."/>
            <person name="Ferriera S."/>
            <person name="Johnson J."/>
            <person name="Kravitz S."/>
            <person name="Beeson K."/>
            <person name="Sutton G."/>
            <person name="Rogers Y.-H."/>
            <person name="Friedman R."/>
            <person name="Frazier M."/>
            <person name="Venter J.C."/>
        </authorList>
    </citation>
    <scope>NUCLEOTIDE SEQUENCE [LARGE SCALE GENOMIC DNA]</scope>
    <source>
        <strain evidence="3">ATCC 25650 / DSM 13394 / JCM 20685 / NBRC 16684 / NCIMB 2208 / IAM 12614 / B1</strain>
    </source>
</reference>
<evidence type="ECO:0000313" key="3">
    <source>
        <dbReference type="Proteomes" id="UP000004848"/>
    </source>
</evidence>
<accession>A0P4E6</accession>
<dbReference type="OrthoDB" id="7872924at2"/>
<comment type="caution">
    <text evidence="2">The sequence shown here is derived from an EMBL/GenBank/DDBJ whole genome shotgun (WGS) entry which is preliminary data.</text>
</comment>
<gene>
    <name evidence="2" type="ORF">SIAM614_31616</name>
</gene>
<protein>
    <submittedName>
        <fullName evidence="2">Uncharacterized protein</fullName>
    </submittedName>
</protein>
<sequence>MTNYGFGAKVTADTVKLPQSSPKPATPAPDMAGVLQNGQELGFVPRETSSRRKPGPKRTEAQDKITVTGRKRTIDRLKAYCDREGVSYCEAIERLMDKENR</sequence>
<evidence type="ECO:0000313" key="2">
    <source>
        <dbReference type="EMBL" id="EAV40097.1"/>
    </source>
</evidence>
<evidence type="ECO:0000256" key="1">
    <source>
        <dbReference type="SAM" id="MobiDB-lite"/>
    </source>
</evidence>
<dbReference type="Proteomes" id="UP000004848">
    <property type="component" value="Unassembled WGS sequence"/>
</dbReference>
<feature type="region of interest" description="Disordered" evidence="1">
    <location>
        <begin position="1"/>
        <end position="64"/>
    </location>
</feature>
<organism evidence="2 3">
    <name type="scientific">Roseibium aggregatum (strain ATCC 25650 / DSM 13394 / JCM 20685 / NBRC 16684 / NCIMB 2208 / IAM 12614 / B1)</name>
    <name type="common">Stappia aggregata</name>
    <dbReference type="NCBI Taxonomy" id="384765"/>
    <lineage>
        <taxon>Bacteria</taxon>
        <taxon>Pseudomonadati</taxon>
        <taxon>Pseudomonadota</taxon>
        <taxon>Alphaproteobacteria</taxon>
        <taxon>Hyphomicrobiales</taxon>
        <taxon>Stappiaceae</taxon>
        <taxon>Roseibium</taxon>
    </lineage>
</organism>
<proteinExistence type="predicted"/>
<dbReference type="RefSeq" id="WP_006940649.1">
    <property type="nucleotide sequence ID" value="NZ_AAUW01000047.1"/>
</dbReference>